<dbReference type="GO" id="GO:0032259">
    <property type="term" value="P:methylation"/>
    <property type="evidence" value="ECO:0007669"/>
    <property type="project" value="UniProtKB-KW"/>
</dbReference>
<feature type="region of interest" description="Disordered" evidence="1">
    <location>
        <begin position="226"/>
        <end position="248"/>
    </location>
</feature>
<evidence type="ECO:0000313" key="4">
    <source>
        <dbReference type="Proteomes" id="UP000053477"/>
    </source>
</evidence>
<feature type="domain" description="Release factor glutamine methyltransferase N-terminal" evidence="2">
    <location>
        <begin position="39"/>
        <end position="64"/>
    </location>
</feature>
<dbReference type="Gene3D" id="3.40.50.150">
    <property type="entry name" value="Vaccinia Virus protein VP39"/>
    <property type="match status" value="1"/>
</dbReference>
<dbReference type="Pfam" id="PF17827">
    <property type="entry name" value="PrmC_N"/>
    <property type="match status" value="1"/>
</dbReference>
<organism evidence="3 4">
    <name type="scientific">Schizopora paradoxa</name>
    <dbReference type="NCBI Taxonomy" id="27342"/>
    <lineage>
        <taxon>Eukaryota</taxon>
        <taxon>Fungi</taxon>
        <taxon>Dikarya</taxon>
        <taxon>Basidiomycota</taxon>
        <taxon>Agaricomycotina</taxon>
        <taxon>Agaricomycetes</taxon>
        <taxon>Hymenochaetales</taxon>
        <taxon>Schizoporaceae</taxon>
        <taxon>Schizopora</taxon>
    </lineage>
</organism>
<dbReference type="InParanoid" id="A0A0H2RCK6"/>
<dbReference type="AlphaFoldDB" id="A0A0H2RCK6"/>
<name>A0A0H2RCK6_9AGAM</name>
<dbReference type="CDD" id="cd02440">
    <property type="entry name" value="AdoMet_MTases"/>
    <property type="match status" value="1"/>
</dbReference>
<gene>
    <name evidence="3" type="ORF">SCHPADRAFT_834265</name>
</gene>
<dbReference type="Proteomes" id="UP000053477">
    <property type="component" value="Unassembled WGS sequence"/>
</dbReference>
<proteinExistence type="predicted"/>
<dbReference type="InterPro" id="IPR029063">
    <property type="entry name" value="SAM-dependent_MTases_sf"/>
</dbReference>
<dbReference type="InterPro" id="IPR040758">
    <property type="entry name" value="PrmC_N"/>
</dbReference>
<dbReference type="PANTHER" id="PTHR18895">
    <property type="entry name" value="HEMK METHYLTRANSFERASE"/>
    <property type="match status" value="1"/>
</dbReference>
<evidence type="ECO:0000313" key="3">
    <source>
        <dbReference type="EMBL" id="KLO09242.1"/>
    </source>
</evidence>
<dbReference type="InterPro" id="IPR050320">
    <property type="entry name" value="N5-glutamine_MTase"/>
</dbReference>
<dbReference type="SUPFAM" id="SSF53335">
    <property type="entry name" value="S-adenosyl-L-methionine-dependent methyltransferases"/>
    <property type="match status" value="1"/>
</dbReference>
<dbReference type="PANTHER" id="PTHR18895:SF74">
    <property type="entry name" value="MTRF1L RELEASE FACTOR GLUTAMINE METHYLTRANSFERASE"/>
    <property type="match status" value="1"/>
</dbReference>
<feature type="compositionally biased region" description="Basic and acidic residues" evidence="1">
    <location>
        <begin position="239"/>
        <end position="248"/>
    </location>
</feature>
<keyword evidence="3" id="KW-0489">Methyltransferase</keyword>
<reference evidence="3 4" key="1">
    <citation type="submission" date="2015-04" db="EMBL/GenBank/DDBJ databases">
        <title>Complete genome sequence of Schizopora paradoxa KUC8140, a cosmopolitan wood degrader in East Asia.</title>
        <authorList>
            <consortium name="DOE Joint Genome Institute"/>
            <person name="Min B."/>
            <person name="Park H."/>
            <person name="Jang Y."/>
            <person name="Kim J.-J."/>
            <person name="Kim K.H."/>
            <person name="Pangilinan J."/>
            <person name="Lipzen A."/>
            <person name="Riley R."/>
            <person name="Grigoriev I.V."/>
            <person name="Spatafora J.W."/>
            <person name="Choi I.-G."/>
        </authorList>
    </citation>
    <scope>NUCLEOTIDE SEQUENCE [LARGE SCALE GENOMIC DNA]</scope>
    <source>
        <strain evidence="3 4">KUC8140</strain>
    </source>
</reference>
<dbReference type="EMBL" id="KQ086062">
    <property type="protein sequence ID" value="KLO09242.1"/>
    <property type="molecule type" value="Genomic_DNA"/>
</dbReference>
<sequence>MTLPATPALVLQLAKILGRRQAKQELRWMQDTLLNKHQNDEKSFLMNQMIKRRIAGEPLQYILGTQPFGHLELLVRKPVLIPRPETEDWTIRLASLLSPSADRPLKLLDLCTGSGCIPLLLCHLWQKGSLRAVGVDVSHDALQLAKDNAKRVNVSSPQTLEPVDDFQEAKKTSNTFVGIHADILDADFIKGPEISTMQPFDVVTSNPPYIPKHEYDGLPPSVRDYEDPAALLGDPPSPRADELNESHRDHDRRGLRFYRAIADLIGNHRLVKEGGLAVLEVGHDQSRDVAALMSKNAKVSRTEIWKDPWGVERCVLAWK</sequence>
<dbReference type="OrthoDB" id="269872at2759"/>
<dbReference type="GO" id="GO:0005739">
    <property type="term" value="C:mitochondrion"/>
    <property type="evidence" value="ECO:0007669"/>
    <property type="project" value="TreeGrafter"/>
</dbReference>
<accession>A0A0H2RCK6</accession>
<dbReference type="Gene3D" id="1.10.8.10">
    <property type="entry name" value="DNA helicase RuvA subunit, C-terminal domain"/>
    <property type="match status" value="1"/>
</dbReference>
<dbReference type="FunCoup" id="A0A0H2RCK6">
    <property type="interactions" value="7"/>
</dbReference>
<keyword evidence="4" id="KW-1185">Reference proteome</keyword>
<keyword evidence="3" id="KW-0808">Transferase</keyword>
<evidence type="ECO:0000259" key="2">
    <source>
        <dbReference type="Pfam" id="PF17827"/>
    </source>
</evidence>
<dbReference type="STRING" id="27342.A0A0H2RCK6"/>
<dbReference type="GO" id="GO:0008168">
    <property type="term" value="F:methyltransferase activity"/>
    <property type="evidence" value="ECO:0007669"/>
    <property type="project" value="UniProtKB-KW"/>
</dbReference>
<protein>
    <submittedName>
        <fullName evidence="3">S-adenosyl-L-methionine-dependent methyltransferase</fullName>
    </submittedName>
</protein>
<evidence type="ECO:0000256" key="1">
    <source>
        <dbReference type="SAM" id="MobiDB-lite"/>
    </source>
</evidence>